<evidence type="ECO:0000313" key="2">
    <source>
        <dbReference type="EMBL" id="MBB5135557.1"/>
    </source>
</evidence>
<gene>
    <name evidence="2" type="ORF">HNP84_005301</name>
</gene>
<dbReference type="RefSeq" id="WP_221336744.1">
    <property type="nucleotide sequence ID" value="NZ_BAABIX010000002.1"/>
</dbReference>
<dbReference type="Proteomes" id="UP000578449">
    <property type="component" value="Unassembled WGS sequence"/>
</dbReference>
<evidence type="ECO:0000256" key="1">
    <source>
        <dbReference type="SAM" id="MobiDB-lite"/>
    </source>
</evidence>
<evidence type="ECO:0000313" key="3">
    <source>
        <dbReference type="Proteomes" id="UP000578449"/>
    </source>
</evidence>
<accession>A0A840PEI1</accession>
<dbReference type="AlphaFoldDB" id="A0A840PEI1"/>
<organism evidence="2 3">
    <name type="scientific">Thermocatellispora tengchongensis</name>
    <dbReference type="NCBI Taxonomy" id="1073253"/>
    <lineage>
        <taxon>Bacteria</taxon>
        <taxon>Bacillati</taxon>
        <taxon>Actinomycetota</taxon>
        <taxon>Actinomycetes</taxon>
        <taxon>Streptosporangiales</taxon>
        <taxon>Streptosporangiaceae</taxon>
        <taxon>Thermocatellispora</taxon>
    </lineage>
</organism>
<proteinExistence type="predicted"/>
<feature type="region of interest" description="Disordered" evidence="1">
    <location>
        <begin position="1"/>
        <end position="81"/>
    </location>
</feature>
<sequence>MNRHRGLPLPDADPSAGCCSLAERDASGSAGQRDVPRRGHVDDEPCLAGLGARALDTAPTGGRIDRADQPSPTGGSLPVLIELTGDPDRVLTVVYELG</sequence>
<name>A0A840PEI1_9ACTN</name>
<protein>
    <submittedName>
        <fullName evidence="2">Uncharacterized protein</fullName>
    </submittedName>
</protein>
<dbReference type="EMBL" id="JACHGN010000011">
    <property type="protein sequence ID" value="MBB5135557.1"/>
    <property type="molecule type" value="Genomic_DNA"/>
</dbReference>
<comment type="caution">
    <text evidence="2">The sequence shown here is derived from an EMBL/GenBank/DDBJ whole genome shotgun (WGS) entry which is preliminary data.</text>
</comment>
<keyword evidence="3" id="KW-1185">Reference proteome</keyword>
<reference evidence="2 3" key="1">
    <citation type="submission" date="2020-08" db="EMBL/GenBank/DDBJ databases">
        <title>Genomic Encyclopedia of Type Strains, Phase IV (KMG-IV): sequencing the most valuable type-strain genomes for metagenomic binning, comparative biology and taxonomic classification.</title>
        <authorList>
            <person name="Goeker M."/>
        </authorList>
    </citation>
    <scope>NUCLEOTIDE SEQUENCE [LARGE SCALE GENOMIC DNA]</scope>
    <source>
        <strain evidence="2 3">DSM 45615</strain>
    </source>
</reference>
<feature type="compositionally biased region" description="Basic and acidic residues" evidence="1">
    <location>
        <begin position="34"/>
        <end position="43"/>
    </location>
</feature>